<evidence type="ECO:0000313" key="1">
    <source>
        <dbReference type="EMBL" id="QHT32189.1"/>
    </source>
</evidence>
<organism evidence="1">
    <name type="scientific">viral metagenome</name>
    <dbReference type="NCBI Taxonomy" id="1070528"/>
    <lineage>
        <taxon>unclassified sequences</taxon>
        <taxon>metagenomes</taxon>
        <taxon>organismal metagenomes</taxon>
    </lineage>
</organism>
<accession>A0A6C0EV65</accession>
<dbReference type="EMBL" id="MN738932">
    <property type="protein sequence ID" value="QHT32189.1"/>
    <property type="molecule type" value="Genomic_DNA"/>
</dbReference>
<sequence>MSLVFTETNINELIFGTKYIIIKYTGSCYMGKFTGYTDDYDFATNFDNAKIIYNEHKTDIINMRVYGTRAEYYCVDFQKEKIQNAMELRAVNLLLQRIIGDITFKY</sequence>
<reference evidence="1" key="1">
    <citation type="journal article" date="2020" name="Nature">
        <title>Giant virus diversity and host interactions through global metagenomics.</title>
        <authorList>
            <person name="Schulz F."/>
            <person name="Roux S."/>
            <person name="Paez-Espino D."/>
            <person name="Jungbluth S."/>
            <person name="Walsh D.A."/>
            <person name="Denef V.J."/>
            <person name="McMahon K.D."/>
            <person name="Konstantinidis K.T."/>
            <person name="Eloe-Fadrosh E.A."/>
            <person name="Kyrpides N.C."/>
            <person name="Woyke T."/>
        </authorList>
    </citation>
    <scope>NUCLEOTIDE SEQUENCE</scope>
    <source>
        <strain evidence="1">GVMAG-M-3300009159-65</strain>
    </source>
</reference>
<proteinExistence type="predicted"/>
<protein>
    <submittedName>
        <fullName evidence="1">Uncharacterized protein</fullName>
    </submittedName>
</protein>
<name>A0A6C0EV65_9ZZZZ</name>
<dbReference type="AlphaFoldDB" id="A0A6C0EV65"/>